<dbReference type="RefSeq" id="WP_257770907.1">
    <property type="nucleotide sequence ID" value="NZ_CP102480.1"/>
</dbReference>
<evidence type="ECO:0000313" key="4">
    <source>
        <dbReference type="Proteomes" id="UP001060336"/>
    </source>
</evidence>
<organism evidence="3 4">
    <name type="scientific">Nisaea acidiphila</name>
    <dbReference type="NCBI Taxonomy" id="1862145"/>
    <lineage>
        <taxon>Bacteria</taxon>
        <taxon>Pseudomonadati</taxon>
        <taxon>Pseudomonadota</taxon>
        <taxon>Alphaproteobacteria</taxon>
        <taxon>Rhodospirillales</taxon>
        <taxon>Thalassobaculaceae</taxon>
        <taxon>Nisaea</taxon>
    </lineage>
</organism>
<proteinExistence type="predicted"/>
<feature type="compositionally biased region" description="Basic residues" evidence="1">
    <location>
        <begin position="1"/>
        <end position="16"/>
    </location>
</feature>
<protein>
    <submittedName>
        <fullName evidence="3">DUF4167 domain-containing protein</fullName>
    </submittedName>
</protein>
<dbReference type="EMBL" id="CP102480">
    <property type="protein sequence ID" value="UUX51427.1"/>
    <property type="molecule type" value="Genomic_DNA"/>
</dbReference>
<accession>A0A9J7AUL9</accession>
<dbReference type="InterPro" id="IPR025430">
    <property type="entry name" value="DUF4167"/>
</dbReference>
<gene>
    <name evidence="3" type="ORF">NUH88_06955</name>
</gene>
<dbReference type="AlphaFoldDB" id="A0A9J7AUL9"/>
<feature type="compositionally biased region" description="Polar residues" evidence="1">
    <location>
        <begin position="163"/>
        <end position="178"/>
    </location>
</feature>
<feature type="region of interest" description="Disordered" evidence="1">
    <location>
        <begin position="1"/>
        <end position="39"/>
    </location>
</feature>
<evidence type="ECO:0000313" key="3">
    <source>
        <dbReference type="EMBL" id="UUX51427.1"/>
    </source>
</evidence>
<dbReference type="KEGG" id="naci:NUH88_06955"/>
<evidence type="ECO:0000259" key="2">
    <source>
        <dbReference type="Pfam" id="PF13763"/>
    </source>
</evidence>
<feature type="compositionally biased region" description="Low complexity" evidence="1">
    <location>
        <begin position="90"/>
        <end position="104"/>
    </location>
</feature>
<feature type="region of interest" description="Disordered" evidence="1">
    <location>
        <begin position="86"/>
        <end position="232"/>
    </location>
</feature>
<name>A0A9J7AUL9_9PROT</name>
<dbReference type="Pfam" id="PF13763">
    <property type="entry name" value="DUF4167"/>
    <property type="match status" value="1"/>
</dbReference>
<keyword evidence="4" id="KW-1185">Reference proteome</keyword>
<evidence type="ECO:0000256" key="1">
    <source>
        <dbReference type="SAM" id="MobiDB-lite"/>
    </source>
</evidence>
<feature type="domain" description="DUF4167" evidence="2">
    <location>
        <begin position="9"/>
        <end position="83"/>
    </location>
</feature>
<dbReference type="Proteomes" id="UP001060336">
    <property type="component" value="Chromosome"/>
</dbReference>
<reference evidence="3" key="1">
    <citation type="submission" date="2022-08" db="EMBL/GenBank/DDBJ databases">
        <title>Nisaea acidiphila sp. nov., isolated from a marine algal debris and emended description of the genus Nisaea Urios et al. 2008.</title>
        <authorList>
            <person name="Kwon K."/>
        </authorList>
    </citation>
    <scope>NUCLEOTIDE SEQUENCE</scope>
    <source>
        <strain evidence="3">MEBiC11861</strain>
    </source>
</reference>
<sequence length="232" mass="25861">MRQGPHSKRGRGRGGNRRPNVPNRNQTFDSNGPDVRIRGNAHQVYEKYLTLARDATTSGDRVLAESLYQHADHYFRIYSAFNEENEARRNAQQQDNAPQQDPQQTRSDEDGESESSNDQVPAPSDDDQAAARKTRSERRQDAEAAEQADQERTPRQPRRRRNSNGTGSEPQAANSDNDSALRAMLGASESGMPKDESGEAEASEEPKPVRRRGRPRKVAEPAEQSLPLAGED</sequence>